<reference evidence="2 3" key="1">
    <citation type="submission" date="2014-12" db="EMBL/GenBank/DDBJ databases">
        <title>Draft genome sequences of 29 type strains of Enterococci.</title>
        <authorList>
            <person name="Zhong Z."/>
            <person name="Sun Z."/>
            <person name="Liu W."/>
            <person name="Zhang W."/>
            <person name="Zhang H."/>
        </authorList>
    </citation>
    <scope>NUCLEOTIDE SEQUENCE [LARGE SCALE GENOMIC DNA]</scope>
    <source>
        <strain evidence="2 3">DSM 22802</strain>
    </source>
</reference>
<dbReference type="Pfam" id="PF01521">
    <property type="entry name" value="Fe-S_biosyn"/>
    <property type="match status" value="1"/>
</dbReference>
<organism evidence="2 3">
    <name type="scientific">Enterococcus devriesei</name>
    <dbReference type="NCBI Taxonomy" id="319970"/>
    <lineage>
        <taxon>Bacteria</taxon>
        <taxon>Bacillati</taxon>
        <taxon>Bacillota</taxon>
        <taxon>Bacilli</taxon>
        <taxon>Lactobacillales</taxon>
        <taxon>Enterococcaceae</taxon>
        <taxon>Enterococcus</taxon>
    </lineage>
</organism>
<dbReference type="InterPro" id="IPR000361">
    <property type="entry name" value="ATAP_core_dom"/>
</dbReference>
<dbReference type="EMBL" id="JXKM01000005">
    <property type="protein sequence ID" value="OJG35827.1"/>
    <property type="molecule type" value="Genomic_DNA"/>
</dbReference>
<evidence type="ECO:0000313" key="2">
    <source>
        <dbReference type="EMBL" id="OJG35827.1"/>
    </source>
</evidence>
<name>A0A1L8SUP6_9ENTE</name>
<evidence type="ECO:0000313" key="3">
    <source>
        <dbReference type="Proteomes" id="UP000183700"/>
    </source>
</evidence>
<dbReference type="Gene3D" id="2.60.300.12">
    <property type="entry name" value="HesB-like domain"/>
    <property type="match status" value="1"/>
</dbReference>
<evidence type="ECO:0000259" key="1">
    <source>
        <dbReference type="Pfam" id="PF01521"/>
    </source>
</evidence>
<dbReference type="OrthoDB" id="2361502at2"/>
<gene>
    <name evidence="2" type="ORF">RV00_GL002581</name>
</gene>
<dbReference type="STRING" id="319970.RV00_GL002581"/>
<dbReference type="RefSeq" id="WP_071862372.1">
    <property type="nucleotide sequence ID" value="NZ_JAHLOV010000004.1"/>
</dbReference>
<comment type="caution">
    <text evidence="2">The sequence shown here is derived from an EMBL/GenBank/DDBJ whole genome shotgun (WGS) entry which is preliminary data.</text>
</comment>
<keyword evidence="3" id="KW-1185">Reference proteome</keyword>
<dbReference type="AlphaFoldDB" id="A0A1L8SUP6"/>
<feature type="domain" description="Core" evidence="1">
    <location>
        <begin position="1"/>
        <end position="112"/>
    </location>
</feature>
<sequence length="115" mass="12954">MYLKVADELKDRLSSFKKEGIVVLDLDDGAGKYSKMGVCSLDTSFRLLVLSQDQDRSDYTLDIDSDVGEIPIKEYSKIYLDDQMSLEYDDRLALIKLKSPSGVIDGNVPIVDLRK</sequence>
<dbReference type="Proteomes" id="UP000183700">
    <property type="component" value="Unassembled WGS sequence"/>
</dbReference>
<dbReference type="SUPFAM" id="SSF89360">
    <property type="entry name" value="HesB-like domain"/>
    <property type="match status" value="1"/>
</dbReference>
<accession>A0A1L8SUP6</accession>
<dbReference type="InterPro" id="IPR035903">
    <property type="entry name" value="HesB-like_dom_sf"/>
</dbReference>
<protein>
    <recommendedName>
        <fullName evidence="1">Core domain-containing protein</fullName>
    </recommendedName>
</protein>
<proteinExistence type="predicted"/>